<dbReference type="GO" id="GO:0015379">
    <property type="term" value="F:potassium:chloride symporter activity"/>
    <property type="evidence" value="ECO:0007669"/>
    <property type="project" value="InterPro"/>
</dbReference>
<dbReference type="OrthoDB" id="9810952at2"/>
<evidence type="ECO:0000256" key="11">
    <source>
        <dbReference type="ARBA" id="ARBA00023136"/>
    </source>
</evidence>
<feature type="transmembrane region" description="Helical" evidence="14">
    <location>
        <begin position="396"/>
        <end position="417"/>
    </location>
</feature>
<reference evidence="16" key="1">
    <citation type="journal article" date="2011" name="Stand. Genomic Sci.">
        <title>Genome sequence of the filamentous, gliding Thiothrix nivea neotype strain (JP2(T)).</title>
        <authorList>
            <person name="Lapidus A."/>
            <person name="Nolan M."/>
            <person name="Lucas S."/>
            <person name="Glavina Del Rio T."/>
            <person name="Tice H."/>
            <person name="Cheng J.F."/>
            <person name="Tapia R."/>
            <person name="Han C."/>
            <person name="Goodwin L."/>
            <person name="Pitluck S."/>
            <person name="Liolios K."/>
            <person name="Pagani I."/>
            <person name="Ivanova N."/>
            <person name="Huntemann M."/>
            <person name="Mavromatis K."/>
            <person name="Mikhailova N."/>
            <person name="Pati A."/>
            <person name="Chen A."/>
            <person name="Palaniappan K."/>
            <person name="Land M."/>
            <person name="Brambilla E.M."/>
            <person name="Rohde M."/>
            <person name="Abt B."/>
            <person name="Verbarg S."/>
            <person name="Goker M."/>
            <person name="Bristow J."/>
            <person name="Eisen J.A."/>
            <person name="Markowitz V."/>
            <person name="Hugenholtz P."/>
            <person name="Kyrpides N.C."/>
            <person name="Klenk H.P."/>
            <person name="Woyke T."/>
        </authorList>
    </citation>
    <scope>NUCLEOTIDE SEQUENCE [LARGE SCALE GENOMIC DNA]</scope>
    <source>
        <strain evidence="16">ATCC 35100 / DSM 5205 / JP2</strain>
    </source>
</reference>
<feature type="binding site" evidence="13">
    <location>
        <position position="436"/>
    </location>
    <ligand>
        <name>K(+)</name>
        <dbReference type="ChEBI" id="CHEBI:29103"/>
    </ligand>
</feature>
<evidence type="ECO:0000256" key="9">
    <source>
        <dbReference type="ARBA" id="ARBA00022989"/>
    </source>
</evidence>
<feature type="binding site" evidence="13">
    <location>
        <position position="221"/>
    </location>
    <ligand>
        <name>K(+)</name>
        <dbReference type="ChEBI" id="CHEBI:29103"/>
    </ligand>
</feature>
<sequence precursor="true">MQYKVIQRILGLLLMTFSLTMLPPILVGWVMGDPVLAPFWEGFALVLLSGLFMWLPVRRERGELRSRDGFLIVVLFWTVLGISGAVPFILSDSVEISVTDAVFESVSGLTTTGATVIIGLDSLPRSILFYRQELQWLGGMGIIVLAVAILPMLGVGGMQLYRAETPGPMKDAKLTPRITETAKLLWYIYLALTLLCTLAYRLAGMDWFDAVSHSFTTVAIGGFSTHDSSLGAFDSSAIEAVAIVFMLLSGINFALHFIAWRSINILGYWRDSEFRTYISLMLGLSVVSTLYLFHTETHPEIGEALRHSLFHVVSIGTTTGFTTTGYSQWPGFLPVLLLFASFVGGCAGSTAGGMKVIRFLLLVKQGMREVSRLIHPNARISIKINRHPLPENVVEAVWGFFSVYIAVFVMFMLVLMARGHDQITSFSAVAATLNNLGPGLGEVAASFATMDDFSKWWLCLTMLMGRLELFTMLVILTPAFWRK</sequence>
<dbReference type="PIRSF" id="PIRSF006247">
    <property type="entry name" value="TrkH"/>
    <property type="match status" value="1"/>
</dbReference>
<keyword evidence="7 14" id="KW-0812">Transmembrane</keyword>
<feature type="binding site" evidence="13">
    <location>
        <position position="319"/>
    </location>
    <ligand>
        <name>K(+)</name>
        <dbReference type="ChEBI" id="CHEBI:29103"/>
    </ligand>
</feature>
<evidence type="ECO:0000256" key="14">
    <source>
        <dbReference type="SAM" id="Phobius"/>
    </source>
</evidence>
<dbReference type="NCBIfam" id="TIGR00933">
    <property type="entry name" value="2a38"/>
    <property type="match status" value="1"/>
</dbReference>
<evidence type="ECO:0000256" key="8">
    <source>
        <dbReference type="ARBA" id="ARBA00022958"/>
    </source>
</evidence>
<name>A0A656HFS5_THINJ</name>
<dbReference type="Pfam" id="PF02386">
    <property type="entry name" value="TrkH"/>
    <property type="match status" value="1"/>
</dbReference>
<feature type="binding site" evidence="13">
    <location>
        <position position="111"/>
    </location>
    <ligand>
        <name>K(+)</name>
        <dbReference type="ChEBI" id="CHEBI:29103"/>
    </ligand>
</feature>
<accession>A0A656HFS5</accession>
<evidence type="ECO:0000256" key="5">
    <source>
        <dbReference type="ARBA" id="ARBA00022519"/>
    </source>
</evidence>
<dbReference type="Proteomes" id="UP000005317">
    <property type="component" value="Unassembled WGS sequence"/>
</dbReference>
<keyword evidence="10 12" id="KW-0406">Ion transport</keyword>
<dbReference type="GO" id="GO:0046872">
    <property type="term" value="F:metal ion binding"/>
    <property type="evidence" value="ECO:0007669"/>
    <property type="project" value="UniProtKB-KW"/>
</dbReference>
<feature type="binding site" evidence="13">
    <location>
        <position position="435"/>
    </location>
    <ligand>
        <name>K(+)</name>
        <dbReference type="ChEBI" id="CHEBI:29103"/>
    </ligand>
</feature>
<keyword evidence="16" id="KW-1185">Reference proteome</keyword>
<gene>
    <name evidence="15" type="ORF">Thini_2509</name>
</gene>
<comment type="function">
    <text evidence="12">Low-affinity potassium transport system. Interacts with Trk system potassium uptake protein TrkA.</text>
</comment>
<feature type="transmembrane region" description="Helical" evidence="14">
    <location>
        <begin position="274"/>
        <end position="293"/>
    </location>
</feature>
<evidence type="ECO:0000256" key="10">
    <source>
        <dbReference type="ARBA" id="ARBA00023065"/>
    </source>
</evidence>
<feature type="transmembrane region" description="Helical" evidence="14">
    <location>
        <begin position="184"/>
        <end position="203"/>
    </location>
</feature>
<protein>
    <recommendedName>
        <fullName evidence="12">Trk system potassium uptake protein</fullName>
    </recommendedName>
</protein>
<evidence type="ECO:0000256" key="4">
    <source>
        <dbReference type="ARBA" id="ARBA00022475"/>
    </source>
</evidence>
<keyword evidence="11 12" id="KW-0472">Membrane</keyword>
<evidence type="ECO:0000256" key="3">
    <source>
        <dbReference type="ARBA" id="ARBA00022448"/>
    </source>
</evidence>
<keyword evidence="9 14" id="KW-1133">Transmembrane helix</keyword>
<evidence type="ECO:0000256" key="13">
    <source>
        <dbReference type="PIRSR" id="PIRSR006247-1"/>
    </source>
</evidence>
<feature type="transmembrane region" description="Helical" evidence="14">
    <location>
        <begin position="455"/>
        <end position="481"/>
    </location>
</feature>
<feature type="binding site" evidence="13">
    <location>
        <position position="112"/>
    </location>
    <ligand>
        <name>K(+)</name>
        <dbReference type="ChEBI" id="CHEBI:29103"/>
    </ligand>
</feature>
<evidence type="ECO:0000256" key="12">
    <source>
        <dbReference type="PIRNR" id="PIRNR006247"/>
    </source>
</evidence>
<feature type="transmembrane region" description="Helical" evidence="14">
    <location>
        <begin position="136"/>
        <end position="163"/>
    </location>
</feature>
<comment type="subcellular location">
    <subcellularLocation>
        <location evidence="1 12">Cell inner membrane</location>
        <topology evidence="1 12">Multi-pass membrane protein</topology>
    </subcellularLocation>
</comment>
<feature type="transmembrane region" description="Helical" evidence="14">
    <location>
        <begin position="12"/>
        <end position="31"/>
    </location>
</feature>
<dbReference type="InterPro" id="IPR003445">
    <property type="entry name" value="Cat_transpt"/>
</dbReference>
<evidence type="ECO:0000256" key="6">
    <source>
        <dbReference type="ARBA" id="ARBA00022538"/>
    </source>
</evidence>
<evidence type="ECO:0000313" key="15">
    <source>
        <dbReference type="EMBL" id="EIJ35052.1"/>
    </source>
</evidence>
<keyword evidence="4 12" id="KW-1003">Cell membrane</keyword>
<evidence type="ECO:0000256" key="7">
    <source>
        <dbReference type="ARBA" id="ARBA00022692"/>
    </source>
</evidence>
<dbReference type="EMBL" id="JH651384">
    <property type="protein sequence ID" value="EIJ35052.1"/>
    <property type="molecule type" value="Genomic_DNA"/>
</dbReference>
<evidence type="ECO:0000256" key="1">
    <source>
        <dbReference type="ARBA" id="ARBA00004429"/>
    </source>
</evidence>
<keyword evidence="8 12" id="KW-0630">Potassium</keyword>
<keyword evidence="6 12" id="KW-0633">Potassium transport</keyword>
<evidence type="ECO:0000313" key="16">
    <source>
        <dbReference type="Proteomes" id="UP000005317"/>
    </source>
</evidence>
<keyword evidence="13" id="KW-0479">Metal-binding</keyword>
<feature type="binding site" evidence="13">
    <location>
        <position position="220"/>
    </location>
    <ligand>
        <name>K(+)</name>
        <dbReference type="ChEBI" id="CHEBI:29103"/>
    </ligand>
</feature>
<comment type="similarity">
    <text evidence="2 12">Belongs to the TrkH potassium transport family.</text>
</comment>
<feature type="binding site" evidence="13">
    <location>
        <position position="318"/>
    </location>
    <ligand>
        <name>K(+)</name>
        <dbReference type="ChEBI" id="CHEBI:29103"/>
    </ligand>
</feature>
<dbReference type="GO" id="GO:0005886">
    <property type="term" value="C:plasma membrane"/>
    <property type="evidence" value="ECO:0007669"/>
    <property type="project" value="UniProtKB-SubCell"/>
</dbReference>
<feature type="transmembrane region" description="Helical" evidence="14">
    <location>
        <begin position="69"/>
        <end position="90"/>
    </location>
</feature>
<dbReference type="PANTHER" id="PTHR32024:SF2">
    <property type="entry name" value="TRK SYSTEM POTASSIUM UPTAKE PROTEIN TRKG-RELATED"/>
    <property type="match status" value="1"/>
</dbReference>
<feature type="transmembrane region" description="Helical" evidence="14">
    <location>
        <begin position="240"/>
        <end position="262"/>
    </location>
</feature>
<organism evidence="15 16">
    <name type="scientific">Thiothrix nivea (strain ATCC 35100 / DSM 5205 / JP2)</name>
    <dbReference type="NCBI Taxonomy" id="870187"/>
    <lineage>
        <taxon>Bacteria</taxon>
        <taxon>Pseudomonadati</taxon>
        <taxon>Pseudomonadota</taxon>
        <taxon>Gammaproteobacteria</taxon>
        <taxon>Thiotrichales</taxon>
        <taxon>Thiotrichaceae</taxon>
        <taxon>Thiothrix</taxon>
    </lineage>
</organism>
<feature type="transmembrane region" description="Helical" evidence="14">
    <location>
        <begin position="335"/>
        <end position="363"/>
    </location>
</feature>
<dbReference type="PANTHER" id="PTHR32024">
    <property type="entry name" value="TRK SYSTEM POTASSIUM UPTAKE PROTEIN TRKG-RELATED"/>
    <property type="match status" value="1"/>
</dbReference>
<keyword evidence="3 12" id="KW-0813">Transport</keyword>
<dbReference type="RefSeq" id="WP_002708964.1">
    <property type="nucleotide sequence ID" value="NZ_JH651384.1"/>
</dbReference>
<dbReference type="InterPro" id="IPR004772">
    <property type="entry name" value="TrkH"/>
</dbReference>
<keyword evidence="5 12" id="KW-0997">Cell inner membrane</keyword>
<feature type="transmembrane region" description="Helical" evidence="14">
    <location>
        <begin position="37"/>
        <end position="57"/>
    </location>
</feature>
<evidence type="ECO:0000256" key="2">
    <source>
        <dbReference type="ARBA" id="ARBA00009137"/>
    </source>
</evidence>
<dbReference type="AlphaFoldDB" id="A0A656HFS5"/>
<proteinExistence type="inferred from homology"/>